<dbReference type="EMBL" id="JAUQSY010000022">
    <property type="protein sequence ID" value="MDO7877602.1"/>
    <property type="molecule type" value="Genomic_DNA"/>
</dbReference>
<dbReference type="RefSeq" id="WP_305009045.1">
    <property type="nucleotide sequence ID" value="NZ_JAUQSY010000022.1"/>
</dbReference>
<proteinExistence type="predicted"/>
<evidence type="ECO:0000313" key="3">
    <source>
        <dbReference type="Proteomes" id="UP001176429"/>
    </source>
</evidence>
<gene>
    <name evidence="2" type="ORF">Q5H93_22880</name>
</gene>
<evidence type="ECO:0000256" key="1">
    <source>
        <dbReference type="SAM" id="MobiDB-lite"/>
    </source>
</evidence>
<sequence>MAKILRLHRTGSSTHEGWGRTGKIGRNEIEGPGGILDPEGARAERVAVALPSPFARMHLVETALAFVSSPAGAQQPDSVHHRLAGQFWDLWELVFNYYQRRQPGQRLEIRPWNRANELARLDANPATRPLAQVLTLYLNDEKFRSLTEMHLLYFPGATPADPPQLVGGTSPLTMFFPAPAPKALSVQRPQGGGYYFDGRYVALAQREQAFQDFVYQQFVADPALARLAPALRDALDPGQLTRWSLAGTARLADYPTLTDRTGNPVAVAGVPVRVRPDESVITSSDFTVQPTRQPLPAGALPLVLRPGLQAPGKMYFNRTALGDSGAAVPAHDPRPLADRLLPGVELPYPYITVGDLLEDTLLTVPYEVDASKFETGRVSIAPGYRPTCWPLLPVKPLYFDYFTQADLAAQLSVELDPACVRVRLRVPVGPAGSADFVDYERAYYPNPRTEGLGRLLVTNVALSVFPFVKIVDRPEYNDFYKVMLIDANNIDVGLLNKSIELRFGVNGRALTEAGTEQSATPYRRTLKTSSDEGSTYYEVRGTHFDYAEVLSPAPAAGRGLVVPKWREVRQGTKEFRFAIDFGTTNTHVAYHDAPGQPPQALSFGPEDSPVALLKKPTDEPERTPYERLFRGIEDDPARSIQLKRWQLYQQREFVPPLLGAGGSPYQFPVRTATSEAPGFPVEPPRLLANVNVGFGINTEEQTNESYHTNLKWGEANEAARHRVRMFFREMLLLFKYKAALNGGNLGATQVVWFAPLSFSDFSRGLYQREWDSLFQETFKTQRGTSYLPESSAPYFFLTRRGIVTPGPGENAAFVDIGGGTSDVLFYADPAPAPGQPRKHRPVFSTSFRFAGNDLWGDGAADVRGSKDNGLVRFGLASIEANPLPASAAVARRCLSVVLDNPQFGSEEVASLLFNYERDFQFAERLLHAQSLRVLFYLHFGALVYHLGQVAKLRELAPPRYLCFTGRGSLYLRLLSPGSSLRPLEQVASYILTQVMGTPVPENFKIILADDPKQTTANGGVLATGLDADSTADSPLIVQPIGTGETTPDELRHLHPSEVTEEIKAAVLTNVRQCLDLLLADSELVRLQAGLGVKNPPGAVRAILERSLADSFNLSRQRYNDSLPPGETIPETLFFLPLKHALYELSRELHDATGSRA</sequence>
<evidence type="ECO:0000313" key="2">
    <source>
        <dbReference type="EMBL" id="MDO7877602.1"/>
    </source>
</evidence>
<feature type="region of interest" description="Disordered" evidence="1">
    <location>
        <begin position="9"/>
        <end position="37"/>
    </location>
</feature>
<protein>
    <recommendedName>
        <fullName evidence="4">Baseplate protein J-like domain-containing protein</fullName>
    </recommendedName>
</protein>
<dbReference type="Proteomes" id="UP001176429">
    <property type="component" value="Unassembled WGS sequence"/>
</dbReference>
<comment type="caution">
    <text evidence="2">The sequence shown here is derived from an EMBL/GenBank/DDBJ whole genome shotgun (WGS) entry which is preliminary data.</text>
</comment>
<keyword evidence="3" id="KW-1185">Reference proteome</keyword>
<evidence type="ECO:0008006" key="4">
    <source>
        <dbReference type="Google" id="ProtNLM"/>
    </source>
</evidence>
<reference evidence="2" key="1">
    <citation type="submission" date="2023-07" db="EMBL/GenBank/DDBJ databases">
        <authorList>
            <person name="Kim M.K."/>
        </authorList>
    </citation>
    <scope>NUCLEOTIDE SEQUENCE</scope>
    <source>
        <strain evidence="2">ASUV-10-1</strain>
    </source>
</reference>
<name>A0ABT9BKR3_9BACT</name>
<accession>A0ABT9BKR3</accession>
<organism evidence="2 3">
    <name type="scientific">Hymenobacter aranciens</name>
    <dbReference type="NCBI Taxonomy" id="3063996"/>
    <lineage>
        <taxon>Bacteria</taxon>
        <taxon>Pseudomonadati</taxon>
        <taxon>Bacteroidota</taxon>
        <taxon>Cytophagia</taxon>
        <taxon>Cytophagales</taxon>
        <taxon>Hymenobacteraceae</taxon>
        <taxon>Hymenobacter</taxon>
    </lineage>
</organism>